<evidence type="ECO:0000256" key="1">
    <source>
        <dbReference type="SAM" id="MobiDB-lite"/>
    </source>
</evidence>
<dbReference type="EMBL" id="ML213700">
    <property type="protein sequence ID" value="TFK31871.1"/>
    <property type="molecule type" value="Genomic_DNA"/>
</dbReference>
<protein>
    <submittedName>
        <fullName evidence="2">Uncharacterized protein</fullName>
    </submittedName>
</protein>
<name>A0A5C3LSW1_9AGAR</name>
<reference evidence="2 3" key="1">
    <citation type="journal article" date="2019" name="Nat. Ecol. Evol.">
        <title>Megaphylogeny resolves global patterns of mushroom evolution.</title>
        <authorList>
            <person name="Varga T."/>
            <person name="Krizsan K."/>
            <person name="Foldi C."/>
            <person name="Dima B."/>
            <person name="Sanchez-Garcia M."/>
            <person name="Sanchez-Ramirez S."/>
            <person name="Szollosi G.J."/>
            <person name="Szarkandi J.G."/>
            <person name="Papp V."/>
            <person name="Albert L."/>
            <person name="Andreopoulos W."/>
            <person name="Angelini C."/>
            <person name="Antonin V."/>
            <person name="Barry K.W."/>
            <person name="Bougher N.L."/>
            <person name="Buchanan P."/>
            <person name="Buyck B."/>
            <person name="Bense V."/>
            <person name="Catcheside P."/>
            <person name="Chovatia M."/>
            <person name="Cooper J."/>
            <person name="Damon W."/>
            <person name="Desjardin D."/>
            <person name="Finy P."/>
            <person name="Geml J."/>
            <person name="Haridas S."/>
            <person name="Hughes K."/>
            <person name="Justo A."/>
            <person name="Karasinski D."/>
            <person name="Kautmanova I."/>
            <person name="Kiss B."/>
            <person name="Kocsube S."/>
            <person name="Kotiranta H."/>
            <person name="LaButti K.M."/>
            <person name="Lechner B.E."/>
            <person name="Liimatainen K."/>
            <person name="Lipzen A."/>
            <person name="Lukacs Z."/>
            <person name="Mihaltcheva S."/>
            <person name="Morgado L.N."/>
            <person name="Niskanen T."/>
            <person name="Noordeloos M.E."/>
            <person name="Ohm R.A."/>
            <person name="Ortiz-Santana B."/>
            <person name="Ovrebo C."/>
            <person name="Racz N."/>
            <person name="Riley R."/>
            <person name="Savchenko A."/>
            <person name="Shiryaev A."/>
            <person name="Soop K."/>
            <person name="Spirin V."/>
            <person name="Szebenyi C."/>
            <person name="Tomsovsky M."/>
            <person name="Tulloss R.E."/>
            <person name="Uehling J."/>
            <person name="Grigoriev I.V."/>
            <person name="Vagvolgyi C."/>
            <person name="Papp T."/>
            <person name="Martin F.M."/>
            <person name="Miettinen O."/>
            <person name="Hibbett D.S."/>
            <person name="Nagy L.G."/>
        </authorList>
    </citation>
    <scope>NUCLEOTIDE SEQUENCE [LARGE SCALE GENOMIC DNA]</scope>
    <source>
        <strain evidence="2 3">CBS 166.37</strain>
    </source>
</reference>
<dbReference type="OrthoDB" id="3065051at2759"/>
<organism evidence="2 3">
    <name type="scientific">Crucibulum laeve</name>
    <dbReference type="NCBI Taxonomy" id="68775"/>
    <lineage>
        <taxon>Eukaryota</taxon>
        <taxon>Fungi</taxon>
        <taxon>Dikarya</taxon>
        <taxon>Basidiomycota</taxon>
        <taxon>Agaricomycotina</taxon>
        <taxon>Agaricomycetes</taxon>
        <taxon>Agaricomycetidae</taxon>
        <taxon>Agaricales</taxon>
        <taxon>Agaricineae</taxon>
        <taxon>Nidulariaceae</taxon>
        <taxon>Crucibulum</taxon>
    </lineage>
</organism>
<evidence type="ECO:0000313" key="2">
    <source>
        <dbReference type="EMBL" id="TFK31871.1"/>
    </source>
</evidence>
<keyword evidence="3" id="KW-1185">Reference proteome</keyword>
<feature type="compositionally biased region" description="Low complexity" evidence="1">
    <location>
        <begin position="19"/>
        <end position="34"/>
    </location>
</feature>
<accession>A0A5C3LSW1</accession>
<feature type="region of interest" description="Disordered" evidence="1">
    <location>
        <begin position="122"/>
        <end position="148"/>
    </location>
</feature>
<feature type="compositionally biased region" description="Polar residues" evidence="1">
    <location>
        <begin position="250"/>
        <end position="261"/>
    </location>
</feature>
<proteinExistence type="predicted"/>
<gene>
    <name evidence="2" type="ORF">BDQ12DRAFT_78651</name>
</gene>
<sequence length="261" mass="29175">MFSKVVSSVRVKRRRTSLDQPQVQEPQQEQLPRQDLPPVLCRWSTFNDPFPPVSLGGYRRYYIAHGTPESAPMQLPSLSHTPESSPSPEIPEQSLLFAAYSPPSTPSPILRRKMTIIPEASMESMRSRRQRVDSVSTHGSLRRRRRQVLRTPSIERDFAVYARRIFSPSEPSSIEFTISSPSSIDSAISHESQSSDSHASDTQSTKSDSSHSSVDTPLTSDVEEDSLSQPKVAIPEAPANHRERPESRTSFRTANSGFSDI</sequence>
<feature type="region of interest" description="Disordered" evidence="1">
    <location>
        <begin position="183"/>
        <end position="261"/>
    </location>
</feature>
<feature type="region of interest" description="Disordered" evidence="1">
    <location>
        <begin position="1"/>
        <end position="34"/>
    </location>
</feature>
<dbReference type="AlphaFoldDB" id="A0A5C3LSW1"/>
<feature type="compositionally biased region" description="Basic and acidic residues" evidence="1">
    <location>
        <begin position="239"/>
        <end position="249"/>
    </location>
</feature>
<dbReference type="Proteomes" id="UP000308652">
    <property type="component" value="Unassembled WGS sequence"/>
</dbReference>
<feature type="compositionally biased region" description="Low complexity" evidence="1">
    <location>
        <begin position="183"/>
        <end position="216"/>
    </location>
</feature>
<evidence type="ECO:0000313" key="3">
    <source>
        <dbReference type="Proteomes" id="UP000308652"/>
    </source>
</evidence>